<evidence type="ECO:0000256" key="1">
    <source>
        <dbReference type="PROSITE-ProRule" id="PRU00024"/>
    </source>
</evidence>
<evidence type="ECO:0000259" key="3">
    <source>
        <dbReference type="PROSITE" id="PS50119"/>
    </source>
</evidence>
<keyword evidence="2" id="KW-0175">Coiled coil</keyword>
<evidence type="ECO:0000313" key="4">
    <source>
        <dbReference type="EMBL" id="WAR16128.1"/>
    </source>
</evidence>
<reference evidence="4" key="1">
    <citation type="submission" date="2022-11" db="EMBL/GenBank/DDBJ databases">
        <title>Centuries of genome instability and evolution in soft-shell clam transmissible cancer (bioRxiv).</title>
        <authorList>
            <person name="Hart S.F.M."/>
            <person name="Yonemitsu M.A."/>
            <person name="Giersch R.M."/>
            <person name="Beal B.F."/>
            <person name="Arriagada G."/>
            <person name="Davis B.W."/>
            <person name="Ostrander E.A."/>
            <person name="Goff S.P."/>
            <person name="Metzger M.J."/>
        </authorList>
    </citation>
    <scope>NUCLEOTIDE SEQUENCE</scope>
    <source>
        <strain evidence="4">MELC-2E11</strain>
        <tissue evidence="4">Siphon/mantle</tissue>
    </source>
</reference>
<dbReference type="CDD" id="cd19757">
    <property type="entry name" value="Bbox1"/>
    <property type="match status" value="1"/>
</dbReference>
<dbReference type="EMBL" id="CP111021">
    <property type="protein sequence ID" value="WAR16128.1"/>
    <property type="molecule type" value="Genomic_DNA"/>
</dbReference>
<feature type="domain" description="B box-type" evidence="3">
    <location>
        <begin position="81"/>
        <end position="115"/>
    </location>
</feature>
<accession>A0ABY7F1S1</accession>
<dbReference type="PANTHER" id="PTHR25462">
    <property type="entry name" value="BONUS, ISOFORM C-RELATED"/>
    <property type="match status" value="1"/>
</dbReference>
<dbReference type="PANTHER" id="PTHR25462:SF296">
    <property type="entry name" value="MEIOTIC P26, ISOFORM F"/>
    <property type="match status" value="1"/>
</dbReference>
<dbReference type="Gene3D" id="3.30.160.60">
    <property type="entry name" value="Classic Zinc Finger"/>
    <property type="match status" value="1"/>
</dbReference>
<keyword evidence="1" id="KW-0862">Zinc</keyword>
<keyword evidence="1" id="KW-0479">Metal-binding</keyword>
<keyword evidence="1" id="KW-0863">Zinc-finger</keyword>
<keyword evidence="5" id="KW-1185">Reference proteome</keyword>
<protein>
    <recommendedName>
        <fullName evidence="3">B box-type domain-containing protein</fullName>
    </recommendedName>
</protein>
<dbReference type="PROSITE" id="PS50119">
    <property type="entry name" value="ZF_BBOX"/>
    <property type="match status" value="1"/>
</dbReference>
<dbReference type="InterPro" id="IPR000315">
    <property type="entry name" value="Znf_B-box"/>
</dbReference>
<dbReference type="SUPFAM" id="SSF57845">
    <property type="entry name" value="B-box zinc-binding domain"/>
    <property type="match status" value="1"/>
</dbReference>
<evidence type="ECO:0000313" key="5">
    <source>
        <dbReference type="Proteomes" id="UP001164746"/>
    </source>
</evidence>
<sequence length="604" mass="68892">MAEGGQGDSSHADDNTFCQPCQGEGEIKEGHGYCQNCQEYMCQHCIRIVHRSSNLKGHTILSGEQMPLIPPERDDHGSAEEYSEMCKVHANETLKFFCPDHGAFECGVCIVLDHRACSVQFVPDVAKGFSNTSEYRDQINMLREIQNDIQTCEDKVEEKSVSANDVHLVGLGDLKKFRKKINEYLDESERNIESFAEHLKAEVDEKIRELKKKYVQLKGIGDKSEQTLEIASSDEVRLYMTSKRSKKDIEGLKLSVDKIKKTCQQDNMRYEFKPDSVFEKMLSLQRNLGKMTITNEIQDDKHPNCWKNEEEDHKKEVKEYWSCCITGMAVLSPGRLVVADSGCHSVKLIDTSNNKVLARYSTAPYPTQGQKPFDVTVVSNENIAVTYNPNTSYMRLRILSTENNTLSERYSVIIQSLRTLYVSYINDRFYLSDGSSISVRDDKINDAQVRKFEIKGNSCYRKPVLNASDGNAYYVTDKTSWDTYTLRKVSLDGNTLATYTDWEFKSPGLVIPIWDGNILLYNNDKEELLLMSGNCEKIKSLMKIKTEENFIENPSATTFCSETKTLFLTIDSSSLSDPWVKWMTRFVCSTASKSHFAVHYKDDT</sequence>
<proteinExistence type="predicted"/>
<name>A0ABY7F1S1_MYAAR</name>
<dbReference type="Proteomes" id="UP001164746">
    <property type="component" value="Chromosome 10"/>
</dbReference>
<dbReference type="SUPFAM" id="SSF101898">
    <property type="entry name" value="NHL repeat"/>
    <property type="match status" value="1"/>
</dbReference>
<dbReference type="InterPro" id="IPR047153">
    <property type="entry name" value="TRIM45/56/19-like"/>
</dbReference>
<evidence type="ECO:0000256" key="2">
    <source>
        <dbReference type="SAM" id="Coils"/>
    </source>
</evidence>
<gene>
    <name evidence="4" type="ORF">MAR_030722</name>
</gene>
<dbReference type="InterPro" id="IPR011042">
    <property type="entry name" value="6-blade_b-propeller_TolB-like"/>
</dbReference>
<dbReference type="CDD" id="cd19756">
    <property type="entry name" value="Bbox2"/>
    <property type="match status" value="1"/>
</dbReference>
<dbReference type="Gene3D" id="2.120.10.30">
    <property type="entry name" value="TolB, C-terminal domain"/>
    <property type="match status" value="1"/>
</dbReference>
<feature type="coiled-coil region" evidence="2">
    <location>
        <begin position="135"/>
        <end position="220"/>
    </location>
</feature>
<organism evidence="4 5">
    <name type="scientific">Mya arenaria</name>
    <name type="common">Soft-shell clam</name>
    <dbReference type="NCBI Taxonomy" id="6604"/>
    <lineage>
        <taxon>Eukaryota</taxon>
        <taxon>Metazoa</taxon>
        <taxon>Spiralia</taxon>
        <taxon>Lophotrochozoa</taxon>
        <taxon>Mollusca</taxon>
        <taxon>Bivalvia</taxon>
        <taxon>Autobranchia</taxon>
        <taxon>Heteroconchia</taxon>
        <taxon>Euheterodonta</taxon>
        <taxon>Imparidentia</taxon>
        <taxon>Neoheterodontei</taxon>
        <taxon>Myida</taxon>
        <taxon>Myoidea</taxon>
        <taxon>Myidae</taxon>
        <taxon>Mya</taxon>
    </lineage>
</organism>